<protein>
    <submittedName>
        <fullName evidence="1">Uncharacterized protein</fullName>
    </submittedName>
</protein>
<reference evidence="2" key="1">
    <citation type="journal article" date="2014" name="Science">
        <title>Ancient hybridizations among the ancestral genomes of bread wheat.</title>
        <authorList>
            <consortium name="International Wheat Genome Sequencing Consortium,"/>
            <person name="Marcussen T."/>
            <person name="Sandve S.R."/>
            <person name="Heier L."/>
            <person name="Spannagl M."/>
            <person name="Pfeifer M."/>
            <person name="Jakobsen K.S."/>
            <person name="Wulff B.B."/>
            <person name="Steuernagel B."/>
            <person name="Mayer K.F."/>
            <person name="Olsen O.A."/>
        </authorList>
    </citation>
    <scope>NUCLEOTIDE SEQUENCE [LARGE SCALE GENOMIC DNA]</scope>
    <source>
        <strain evidence="2">cv. AL8/78</strain>
    </source>
</reference>
<sequence>AFSTSRKLMGFWAFRLILKKQPGWARYSRRTKDACFCRCLAGVASSQIEAPLCRLEGTKDEGCRVAYGGFSCVSQFKIGSPEEIYAPTERSNWNYKYRKPLTHQEKIDIFDKGRSWIANIVSFHSRDGLVGLEEPMATNHRGPRICSCAYRHVFLSIF</sequence>
<dbReference type="Proteomes" id="UP000015105">
    <property type="component" value="Chromosome 5D"/>
</dbReference>
<reference evidence="1" key="3">
    <citation type="journal article" date="2017" name="Nature">
        <title>Genome sequence of the progenitor of the wheat D genome Aegilops tauschii.</title>
        <authorList>
            <person name="Luo M.C."/>
            <person name="Gu Y.Q."/>
            <person name="Puiu D."/>
            <person name="Wang H."/>
            <person name="Twardziok S.O."/>
            <person name="Deal K.R."/>
            <person name="Huo N."/>
            <person name="Zhu T."/>
            <person name="Wang L."/>
            <person name="Wang Y."/>
            <person name="McGuire P.E."/>
            <person name="Liu S."/>
            <person name="Long H."/>
            <person name="Ramasamy R.K."/>
            <person name="Rodriguez J.C."/>
            <person name="Van S.L."/>
            <person name="Yuan L."/>
            <person name="Wang Z."/>
            <person name="Xia Z."/>
            <person name="Xiao L."/>
            <person name="Anderson O.D."/>
            <person name="Ouyang S."/>
            <person name="Liang Y."/>
            <person name="Zimin A.V."/>
            <person name="Pertea G."/>
            <person name="Qi P."/>
            <person name="Bennetzen J.L."/>
            <person name="Dai X."/>
            <person name="Dawson M.W."/>
            <person name="Muller H.G."/>
            <person name="Kugler K."/>
            <person name="Rivarola-Duarte L."/>
            <person name="Spannagl M."/>
            <person name="Mayer K.F.X."/>
            <person name="Lu F.H."/>
            <person name="Bevan M.W."/>
            <person name="Leroy P."/>
            <person name="Li P."/>
            <person name="You F.M."/>
            <person name="Sun Q."/>
            <person name="Liu Z."/>
            <person name="Lyons E."/>
            <person name="Wicker T."/>
            <person name="Salzberg S.L."/>
            <person name="Devos K.M."/>
            <person name="Dvorak J."/>
        </authorList>
    </citation>
    <scope>NUCLEOTIDE SEQUENCE [LARGE SCALE GENOMIC DNA]</scope>
    <source>
        <strain evidence="1">cv. AL8/78</strain>
    </source>
</reference>
<dbReference type="AlphaFoldDB" id="A0A453KEN4"/>
<reference evidence="1" key="5">
    <citation type="journal article" date="2021" name="G3 (Bethesda)">
        <title>Aegilops tauschii genome assembly Aet v5.0 features greater sequence contiguity and improved annotation.</title>
        <authorList>
            <person name="Wang L."/>
            <person name="Zhu T."/>
            <person name="Rodriguez J.C."/>
            <person name="Deal K.R."/>
            <person name="Dubcovsky J."/>
            <person name="McGuire P.E."/>
            <person name="Lux T."/>
            <person name="Spannagl M."/>
            <person name="Mayer K.F.X."/>
            <person name="Baldrich P."/>
            <person name="Meyers B.C."/>
            <person name="Huo N."/>
            <person name="Gu Y.Q."/>
            <person name="Zhou H."/>
            <person name="Devos K.M."/>
            <person name="Bennetzen J.L."/>
            <person name="Unver T."/>
            <person name="Budak H."/>
            <person name="Gulick P.J."/>
            <person name="Galiba G."/>
            <person name="Kalapos B."/>
            <person name="Nelson D.R."/>
            <person name="Li P."/>
            <person name="You F.M."/>
            <person name="Luo M.C."/>
            <person name="Dvorak J."/>
        </authorList>
    </citation>
    <scope>NUCLEOTIDE SEQUENCE [LARGE SCALE GENOMIC DNA]</scope>
    <source>
        <strain evidence="1">cv. AL8/78</strain>
    </source>
</reference>
<keyword evidence="2" id="KW-1185">Reference proteome</keyword>
<dbReference type="EnsemblPlants" id="AET5Gv20394200.18">
    <property type="protein sequence ID" value="AET5Gv20394200.18"/>
    <property type="gene ID" value="AET5Gv20394200"/>
</dbReference>
<dbReference type="Gramene" id="AET5Gv20394200.18">
    <property type="protein sequence ID" value="AET5Gv20394200.18"/>
    <property type="gene ID" value="AET5Gv20394200"/>
</dbReference>
<name>A0A453KEN4_AEGTS</name>
<proteinExistence type="predicted"/>
<accession>A0A453KEN4</accession>
<reference evidence="1" key="4">
    <citation type="submission" date="2019-03" db="UniProtKB">
        <authorList>
            <consortium name="EnsemblPlants"/>
        </authorList>
    </citation>
    <scope>IDENTIFICATION</scope>
</reference>
<evidence type="ECO:0000313" key="2">
    <source>
        <dbReference type="Proteomes" id="UP000015105"/>
    </source>
</evidence>
<evidence type="ECO:0000313" key="1">
    <source>
        <dbReference type="EnsemblPlants" id="AET5Gv20394200.18"/>
    </source>
</evidence>
<reference evidence="2" key="2">
    <citation type="journal article" date="2017" name="Nat. Plants">
        <title>The Aegilops tauschii genome reveals multiple impacts of transposons.</title>
        <authorList>
            <person name="Zhao G."/>
            <person name="Zou C."/>
            <person name="Li K."/>
            <person name="Wang K."/>
            <person name="Li T."/>
            <person name="Gao L."/>
            <person name="Zhang X."/>
            <person name="Wang H."/>
            <person name="Yang Z."/>
            <person name="Liu X."/>
            <person name="Jiang W."/>
            <person name="Mao L."/>
            <person name="Kong X."/>
            <person name="Jiao Y."/>
            <person name="Jia J."/>
        </authorList>
    </citation>
    <scope>NUCLEOTIDE SEQUENCE [LARGE SCALE GENOMIC DNA]</scope>
    <source>
        <strain evidence="2">cv. AL8/78</strain>
    </source>
</reference>
<organism evidence="1 2">
    <name type="scientific">Aegilops tauschii subsp. strangulata</name>
    <name type="common">Goatgrass</name>
    <dbReference type="NCBI Taxonomy" id="200361"/>
    <lineage>
        <taxon>Eukaryota</taxon>
        <taxon>Viridiplantae</taxon>
        <taxon>Streptophyta</taxon>
        <taxon>Embryophyta</taxon>
        <taxon>Tracheophyta</taxon>
        <taxon>Spermatophyta</taxon>
        <taxon>Magnoliopsida</taxon>
        <taxon>Liliopsida</taxon>
        <taxon>Poales</taxon>
        <taxon>Poaceae</taxon>
        <taxon>BOP clade</taxon>
        <taxon>Pooideae</taxon>
        <taxon>Triticodae</taxon>
        <taxon>Triticeae</taxon>
        <taxon>Triticinae</taxon>
        <taxon>Aegilops</taxon>
    </lineage>
</organism>